<dbReference type="PANTHER" id="PTHR36838:SF1">
    <property type="entry name" value="SLR1864 PROTEIN"/>
    <property type="match status" value="1"/>
</dbReference>
<dbReference type="EMBL" id="CP065321">
    <property type="protein sequence ID" value="QQR31905.1"/>
    <property type="molecule type" value="Genomic_DNA"/>
</dbReference>
<dbReference type="Proteomes" id="UP000596035">
    <property type="component" value="Chromosome"/>
</dbReference>
<evidence type="ECO:0000256" key="8">
    <source>
        <dbReference type="SAM" id="Phobius"/>
    </source>
</evidence>
<feature type="transmembrane region" description="Helical" evidence="8">
    <location>
        <begin position="250"/>
        <end position="271"/>
    </location>
</feature>
<keyword evidence="6 8" id="KW-1133">Transmembrane helix</keyword>
<keyword evidence="5 8" id="KW-0812">Transmembrane</keyword>
<dbReference type="Pfam" id="PF03547">
    <property type="entry name" value="Mem_trans"/>
    <property type="match status" value="2"/>
</dbReference>
<accession>A0A1Z2XVY7</accession>
<keyword evidence="11" id="KW-1185">Reference proteome</keyword>
<dbReference type="EMBL" id="CP021422">
    <property type="protein sequence ID" value="ASB42607.1"/>
    <property type="molecule type" value="Genomic_DNA"/>
</dbReference>
<evidence type="ECO:0000313" key="9">
    <source>
        <dbReference type="EMBL" id="ASB42607.1"/>
    </source>
</evidence>
<evidence type="ECO:0000256" key="3">
    <source>
        <dbReference type="ARBA" id="ARBA00022448"/>
    </source>
</evidence>
<name>A0A1Z2XVY7_9FIRM</name>
<dbReference type="GO" id="GO:0005886">
    <property type="term" value="C:plasma membrane"/>
    <property type="evidence" value="ECO:0007669"/>
    <property type="project" value="UniProtKB-SubCell"/>
</dbReference>
<proteinExistence type="inferred from homology"/>
<evidence type="ECO:0000256" key="1">
    <source>
        <dbReference type="ARBA" id="ARBA00004651"/>
    </source>
</evidence>
<dbReference type="InterPro" id="IPR004776">
    <property type="entry name" value="Mem_transp_PIN-like"/>
</dbReference>
<evidence type="ECO:0000256" key="2">
    <source>
        <dbReference type="ARBA" id="ARBA00010145"/>
    </source>
</evidence>
<dbReference type="KEGG" id="amur:ADH66_19365"/>
<dbReference type="Gene3D" id="1.20.1530.20">
    <property type="match status" value="1"/>
</dbReference>
<dbReference type="InterPro" id="IPR038770">
    <property type="entry name" value="Na+/solute_symporter_sf"/>
</dbReference>
<reference evidence="11" key="2">
    <citation type="submission" date="2017-05" db="EMBL/GenBank/DDBJ databases">
        <title>Improved OligoMM genomes.</title>
        <authorList>
            <person name="Garzetti D."/>
        </authorList>
    </citation>
    <scope>NUCLEOTIDE SEQUENCE [LARGE SCALE GENOMIC DNA]</scope>
    <source>
        <strain evidence="11">KB18</strain>
    </source>
</reference>
<protein>
    <submittedName>
        <fullName evidence="10">AEC family transporter</fullName>
    </submittedName>
</protein>
<sequence length="306" mass="32626">MSAVLEVVSKVAVILILILVGCFITKRGMLTERGASEITTVLIKLVTPCVIINSFIGTEGALDASLLAMAMVLPALWSMLGVGMSYLVFKKEPLERQKVLRFSLIFSNVGFMGIPLVQGLVGDKGVIYASFGVVVFNVLCWTYGYSMMSGGARLSLKTVLLNPGVVGLAIGLPIYFLKLQLPGIIAEPLGYIADLNTPLAMLVIGSYIAKADLHSFVSDLSVYKVSFLRLVAVPAILLGLLAVIRPEKDLFLATMVQAATPVAANAVLFAVQYKRDSELASKLVAVSTVLSIITIPVMTVIAQAIC</sequence>
<keyword evidence="7 8" id="KW-0472">Membrane</keyword>
<evidence type="ECO:0000313" key="11">
    <source>
        <dbReference type="Proteomes" id="UP000196710"/>
    </source>
</evidence>
<dbReference type="RefSeq" id="WP_066537412.1">
    <property type="nucleotide sequence ID" value="NZ_CAJTCQ010000023.1"/>
</dbReference>
<dbReference type="AlphaFoldDB" id="A0A1Z2XVY7"/>
<feature type="transmembrane region" description="Helical" evidence="8">
    <location>
        <begin position="12"/>
        <end position="29"/>
    </location>
</feature>
<evidence type="ECO:0000256" key="4">
    <source>
        <dbReference type="ARBA" id="ARBA00022475"/>
    </source>
</evidence>
<evidence type="ECO:0000256" key="7">
    <source>
        <dbReference type="ARBA" id="ARBA00023136"/>
    </source>
</evidence>
<feature type="transmembrane region" description="Helical" evidence="8">
    <location>
        <begin position="64"/>
        <end position="87"/>
    </location>
</feature>
<keyword evidence="3" id="KW-0813">Transport</keyword>
<feature type="transmembrane region" description="Helical" evidence="8">
    <location>
        <begin position="41"/>
        <end position="58"/>
    </location>
</feature>
<reference evidence="9" key="1">
    <citation type="journal article" date="2017" name="Genome Announc.">
        <title>High-Quality Whole-Genome Sequences of the Oligo-Mouse-Microbiota Bacterial Community.</title>
        <authorList>
            <person name="Garzetti D."/>
            <person name="Brugiroux S."/>
            <person name="Bunk B."/>
            <person name="Pukall R."/>
            <person name="McCoy K.D."/>
            <person name="Macpherson A.J."/>
            <person name="Stecher B."/>
        </authorList>
    </citation>
    <scope>NUCLEOTIDE SEQUENCE</scope>
    <source>
        <strain evidence="9">KB18</strain>
    </source>
</reference>
<feature type="transmembrane region" description="Helical" evidence="8">
    <location>
        <begin position="189"/>
        <end position="209"/>
    </location>
</feature>
<feature type="transmembrane region" description="Helical" evidence="8">
    <location>
        <begin position="283"/>
        <end position="305"/>
    </location>
</feature>
<keyword evidence="4" id="KW-1003">Cell membrane</keyword>
<feature type="transmembrane region" description="Helical" evidence="8">
    <location>
        <begin position="158"/>
        <end position="177"/>
    </location>
</feature>
<evidence type="ECO:0000256" key="6">
    <source>
        <dbReference type="ARBA" id="ARBA00022989"/>
    </source>
</evidence>
<dbReference type="GO" id="GO:0055085">
    <property type="term" value="P:transmembrane transport"/>
    <property type="evidence" value="ECO:0007669"/>
    <property type="project" value="InterPro"/>
</dbReference>
<organism evidence="10 12">
    <name type="scientific">Acutalibacter muris</name>
    <dbReference type="NCBI Taxonomy" id="1796620"/>
    <lineage>
        <taxon>Bacteria</taxon>
        <taxon>Bacillati</taxon>
        <taxon>Bacillota</taxon>
        <taxon>Clostridia</taxon>
        <taxon>Eubacteriales</taxon>
        <taxon>Acutalibacteraceae</taxon>
        <taxon>Acutalibacter</taxon>
    </lineage>
</organism>
<feature type="transmembrane region" description="Helical" evidence="8">
    <location>
        <begin position="221"/>
        <end position="244"/>
    </location>
</feature>
<feature type="transmembrane region" description="Helical" evidence="8">
    <location>
        <begin position="127"/>
        <end position="146"/>
    </location>
</feature>
<dbReference type="PANTHER" id="PTHR36838">
    <property type="entry name" value="AUXIN EFFLUX CARRIER FAMILY PROTEIN"/>
    <property type="match status" value="1"/>
</dbReference>
<reference evidence="10 12" key="3">
    <citation type="submission" date="2020-11" db="EMBL/GenBank/DDBJ databases">
        <title>Closed and high quality bacterial genomes of the OMM12 community.</title>
        <authorList>
            <person name="Marbouty M."/>
            <person name="Lamy-Besnier Q."/>
            <person name="Debarbieux L."/>
            <person name="Koszul R."/>
        </authorList>
    </citation>
    <scope>NUCLEOTIDE SEQUENCE [LARGE SCALE GENOMIC DNA]</scope>
    <source>
        <strain evidence="10 12">KB18</strain>
    </source>
</reference>
<feature type="transmembrane region" description="Helical" evidence="8">
    <location>
        <begin position="99"/>
        <end position="121"/>
    </location>
</feature>
<evidence type="ECO:0000313" key="10">
    <source>
        <dbReference type="EMBL" id="QQR31905.1"/>
    </source>
</evidence>
<evidence type="ECO:0000256" key="5">
    <source>
        <dbReference type="ARBA" id="ARBA00022692"/>
    </source>
</evidence>
<dbReference type="Proteomes" id="UP000196710">
    <property type="component" value="Chromosome"/>
</dbReference>
<comment type="similarity">
    <text evidence="2">Belongs to the auxin efflux carrier (TC 2.A.69) family.</text>
</comment>
<evidence type="ECO:0000313" key="12">
    <source>
        <dbReference type="Proteomes" id="UP000596035"/>
    </source>
</evidence>
<gene>
    <name evidence="9" type="ORF">ADH66_19365</name>
    <name evidence="10" type="ORF">I5Q82_09795</name>
</gene>
<comment type="subcellular location">
    <subcellularLocation>
        <location evidence="1">Cell membrane</location>
        <topology evidence="1">Multi-pass membrane protein</topology>
    </subcellularLocation>
</comment>